<feature type="domain" description="Acyl-protein synthetase LuxE" evidence="1">
    <location>
        <begin position="17"/>
        <end position="374"/>
    </location>
</feature>
<dbReference type="InterPro" id="IPR007534">
    <property type="entry name" value="LuxE"/>
</dbReference>
<dbReference type="GO" id="GO:0008218">
    <property type="term" value="P:bioluminescence"/>
    <property type="evidence" value="ECO:0007669"/>
    <property type="project" value="InterPro"/>
</dbReference>
<dbReference type="eggNOG" id="arCOG02620">
    <property type="taxonomic scope" value="Archaea"/>
</dbReference>
<gene>
    <name evidence="2" type="ordered locus">Mhun_3112</name>
</gene>
<proteinExistence type="predicted"/>
<dbReference type="GeneID" id="3921948"/>
<name>Q2FNG6_METHJ</name>
<dbReference type="KEGG" id="mhu:Mhun_3112"/>
<dbReference type="AlphaFoldDB" id="Q2FNG6"/>
<dbReference type="STRING" id="323259.Mhun_3112"/>
<dbReference type="InParanoid" id="Q2FNG6"/>
<evidence type="ECO:0000259" key="1">
    <source>
        <dbReference type="Pfam" id="PF04443"/>
    </source>
</evidence>
<dbReference type="HOGENOM" id="CLU_051326_0_0_2"/>
<accession>Q2FNG6</accession>
<organism evidence="2 3">
    <name type="scientific">Methanospirillum hungatei JF-1 (strain ATCC 27890 / DSM 864 / NBRC 100397 / JF-1)</name>
    <dbReference type="NCBI Taxonomy" id="323259"/>
    <lineage>
        <taxon>Archaea</taxon>
        <taxon>Methanobacteriati</taxon>
        <taxon>Methanobacteriota</taxon>
        <taxon>Stenosarchaea group</taxon>
        <taxon>Methanomicrobia</taxon>
        <taxon>Methanomicrobiales</taxon>
        <taxon>Methanospirillaceae</taxon>
        <taxon>Methanospirillum</taxon>
    </lineage>
</organism>
<dbReference type="SUPFAM" id="SSF56801">
    <property type="entry name" value="Acetyl-CoA synthetase-like"/>
    <property type="match status" value="1"/>
</dbReference>
<dbReference type="EnsemblBacteria" id="ABD42799">
    <property type="protein sequence ID" value="ABD42799"/>
    <property type="gene ID" value="Mhun_3112"/>
</dbReference>
<dbReference type="EMBL" id="CP000254">
    <property type="protein sequence ID" value="ABD42799.1"/>
    <property type="molecule type" value="Genomic_DNA"/>
</dbReference>
<keyword evidence="3" id="KW-1185">Reference proteome</keyword>
<dbReference type="OrthoDB" id="111090at2157"/>
<evidence type="ECO:0000313" key="3">
    <source>
        <dbReference type="Proteomes" id="UP000001941"/>
    </source>
</evidence>
<evidence type="ECO:0000313" key="2">
    <source>
        <dbReference type="EMBL" id="ABD42799.1"/>
    </source>
</evidence>
<dbReference type="Proteomes" id="UP000001941">
    <property type="component" value="Chromosome"/>
</dbReference>
<dbReference type="Pfam" id="PF04443">
    <property type="entry name" value="LuxE"/>
    <property type="match status" value="1"/>
</dbReference>
<protein>
    <submittedName>
        <fullName evidence="2">Acyl-protein synthetase, LuxE</fullName>
    </submittedName>
</protein>
<dbReference type="RefSeq" id="WP_011450048.1">
    <property type="nucleotide sequence ID" value="NC_007796.1"/>
</dbReference>
<reference evidence="3" key="1">
    <citation type="journal article" date="2016" name="Stand. Genomic Sci.">
        <title>Complete genome sequence of Methanospirillum hungatei type strain JF1.</title>
        <authorList>
            <person name="Gunsalus R.P."/>
            <person name="Cook L.E."/>
            <person name="Crable B."/>
            <person name="Rohlin L."/>
            <person name="McDonald E."/>
            <person name="Mouttaki H."/>
            <person name="Sieber J.R."/>
            <person name="Poweleit N."/>
            <person name="Zhou H."/>
            <person name="Lapidus A.L."/>
            <person name="Daligault H.E."/>
            <person name="Land M."/>
            <person name="Gilna P."/>
            <person name="Ivanova N."/>
            <person name="Kyrpides N."/>
            <person name="Culley D.E."/>
            <person name="McInerney M.J."/>
        </authorList>
    </citation>
    <scope>NUCLEOTIDE SEQUENCE [LARGE SCALE GENOMIC DNA]</scope>
    <source>
        <strain evidence="3">ATCC 27890 / DSM 864 / NBRC 100397 / JF-1</strain>
    </source>
</reference>
<sequence length="377" mass="42987">MPNDLTTLSKEAVTREEIVALAPYSLSDRDKNEFLLSIIKEQLKVARCNNTHIDNYFNKCGIDINAIQRLEEIPYIPVQMFKEFDLKICPEQEIVKILNSSGTTGGIPSKIPLDKATTLNQIKALKSILADYLGNKRRIFLVIDHEGINKPEMAFSARTAGVRGLSIYAKKIFYLLKEENGKLSLNLPIIEDIVNNYSYEDVYAFGFTYIIWTIFFEKIRQGNIRFLFNDFRLFHGGGWKKMHDLAVSKEVFSDRIAEIFCTQSKNILDFYGMAEQTGIIFVDCECGNKHIPAFSQVIIRDPYTLDTCEIGKNGLIEVMSILADSYYDQAVLTEDIGVMIGVDDCPCGRKGRYFRFVSRVEKSEPRGCGDTFRESDR</sequence>